<reference evidence="6 7" key="1">
    <citation type="submission" date="2013-12" db="EMBL/GenBank/DDBJ databases">
        <title>Draft genome of the parsitic nematode Ancylostoma duodenale.</title>
        <authorList>
            <person name="Mitreva M."/>
        </authorList>
    </citation>
    <scope>NUCLEOTIDE SEQUENCE [LARGE SCALE GENOMIC DNA]</scope>
    <source>
        <strain evidence="6 7">Zhejiang</strain>
    </source>
</reference>
<dbReference type="GO" id="GO:0000977">
    <property type="term" value="F:RNA polymerase II transcription regulatory region sequence-specific DNA binding"/>
    <property type="evidence" value="ECO:0007669"/>
    <property type="project" value="TreeGrafter"/>
</dbReference>
<feature type="domain" description="Homeobox" evidence="5">
    <location>
        <begin position="34"/>
        <end position="70"/>
    </location>
</feature>
<dbReference type="CDD" id="cd00086">
    <property type="entry name" value="homeodomain"/>
    <property type="match status" value="1"/>
</dbReference>
<name>A0A0C2G103_9BILA</name>
<dbReference type="GO" id="GO:0030154">
    <property type="term" value="P:cell differentiation"/>
    <property type="evidence" value="ECO:0007669"/>
    <property type="project" value="TreeGrafter"/>
</dbReference>
<keyword evidence="3 4" id="KW-0238">DNA-binding</keyword>
<organism evidence="6 7">
    <name type="scientific">Ancylostoma duodenale</name>
    <dbReference type="NCBI Taxonomy" id="51022"/>
    <lineage>
        <taxon>Eukaryota</taxon>
        <taxon>Metazoa</taxon>
        <taxon>Ecdysozoa</taxon>
        <taxon>Nematoda</taxon>
        <taxon>Chromadorea</taxon>
        <taxon>Rhabditida</taxon>
        <taxon>Rhabditina</taxon>
        <taxon>Rhabditomorpha</taxon>
        <taxon>Strongyloidea</taxon>
        <taxon>Ancylostomatidae</taxon>
        <taxon>Ancylostomatinae</taxon>
        <taxon>Ancylostoma</taxon>
    </lineage>
</organism>
<dbReference type="InterPro" id="IPR001356">
    <property type="entry name" value="HD"/>
</dbReference>
<evidence type="ECO:0000256" key="4">
    <source>
        <dbReference type="RuleBase" id="RU000682"/>
    </source>
</evidence>
<comment type="similarity">
    <text evidence="2">Belongs to the Caudal homeobox family.</text>
</comment>
<accession>A0A0C2G103</accession>
<evidence type="ECO:0000259" key="5">
    <source>
        <dbReference type="PROSITE" id="PS50071"/>
    </source>
</evidence>
<evidence type="ECO:0000313" key="6">
    <source>
        <dbReference type="EMBL" id="KIH50736.1"/>
    </source>
</evidence>
<dbReference type="PANTHER" id="PTHR24332">
    <property type="entry name" value="HOMEOBOX PROTEIN CDX"/>
    <property type="match status" value="1"/>
</dbReference>
<dbReference type="GO" id="GO:0006357">
    <property type="term" value="P:regulation of transcription by RNA polymerase II"/>
    <property type="evidence" value="ECO:0007669"/>
    <property type="project" value="TreeGrafter"/>
</dbReference>
<dbReference type="PROSITE" id="PS50071">
    <property type="entry name" value="HOMEOBOX_2"/>
    <property type="match status" value="1"/>
</dbReference>
<dbReference type="Gene3D" id="1.10.10.60">
    <property type="entry name" value="Homeodomain-like"/>
    <property type="match status" value="1"/>
</dbReference>
<comment type="subcellular location">
    <subcellularLocation>
        <location evidence="1 3 4">Nucleus</location>
    </subcellularLocation>
</comment>
<dbReference type="GO" id="GO:0005634">
    <property type="term" value="C:nucleus"/>
    <property type="evidence" value="ECO:0007669"/>
    <property type="project" value="UniProtKB-SubCell"/>
</dbReference>
<dbReference type="OrthoDB" id="6159439at2759"/>
<dbReference type="InterPro" id="IPR047152">
    <property type="entry name" value="Caudal_homeobox"/>
</dbReference>
<dbReference type="AlphaFoldDB" id="A0A0C2G103"/>
<gene>
    <name evidence="6" type="ORF">ANCDUO_19178</name>
</gene>
<evidence type="ECO:0000256" key="1">
    <source>
        <dbReference type="ARBA" id="ARBA00004123"/>
    </source>
</evidence>
<keyword evidence="3 4" id="KW-0371">Homeobox</keyword>
<evidence type="ECO:0000256" key="2">
    <source>
        <dbReference type="ARBA" id="ARBA00010341"/>
    </source>
</evidence>
<dbReference type="EMBL" id="KN748812">
    <property type="protein sequence ID" value="KIH50736.1"/>
    <property type="molecule type" value="Genomic_DNA"/>
</dbReference>
<evidence type="ECO:0000256" key="3">
    <source>
        <dbReference type="PROSITE-ProRule" id="PRU00108"/>
    </source>
</evidence>
<dbReference type="GO" id="GO:0009887">
    <property type="term" value="P:animal organ morphogenesis"/>
    <property type="evidence" value="ECO:0007669"/>
    <property type="project" value="TreeGrafter"/>
</dbReference>
<keyword evidence="3 4" id="KW-0539">Nucleus</keyword>
<sequence>MYEYERRISIEWCIQTINDLNWRRYSDISWLPYLDTEFCTSTFVTSERKAELSSLLNLTERQIKIWFQNR</sequence>
<proteinExistence type="inferred from homology"/>
<dbReference type="InterPro" id="IPR009057">
    <property type="entry name" value="Homeodomain-like_sf"/>
</dbReference>
<keyword evidence="7" id="KW-1185">Reference proteome</keyword>
<dbReference type="Pfam" id="PF00046">
    <property type="entry name" value="Homeodomain"/>
    <property type="match status" value="1"/>
</dbReference>
<dbReference type="GO" id="GO:0003700">
    <property type="term" value="F:DNA-binding transcription factor activity"/>
    <property type="evidence" value="ECO:0007669"/>
    <property type="project" value="TreeGrafter"/>
</dbReference>
<protein>
    <submittedName>
        <fullName evidence="6">Homeobox domain protein</fullName>
    </submittedName>
</protein>
<dbReference type="PANTHER" id="PTHR24332:SF9">
    <property type="entry name" value="HOMEOTIC PROTEIN CAUDAL"/>
    <property type="match status" value="1"/>
</dbReference>
<evidence type="ECO:0000313" key="7">
    <source>
        <dbReference type="Proteomes" id="UP000054047"/>
    </source>
</evidence>
<dbReference type="GO" id="GO:0009948">
    <property type="term" value="P:anterior/posterior axis specification"/>
    <property type="evidence" value="ECO:0007669"/>
    <property type="project" value="TreeGrafter"/>
</dbReference>
<dbReference type="Proteomes" id="UP000054047">
    <property type="component" value="Unassembled WGS sequence"/>
</dbReference>
<dbReference type="SUPFAM" id="SSF46689">
    <property type="entry name" value="Homeodomain-like"/>
    <property type="match status" value="1"/>
</dbReference>